<sequence>MLDLYLVKDSKGVAVSLRAAIIHISPMSHAKRGNPHYYIPLGVLADTVIEAMVEFSGSSVPVPQLDRVLNSFTPTSGSADPRWLTKTLVQCRRQEKESRRVYTRDDLPPDVLRLADSADLFTPLAGEEKRTPVLTHCSPRGHAGMSEDKKEHHQANLKLARARRTPAQKAEAATKSAATPAAAGGAAAGAAARADAIAQLSEHDQAWRLLPKELKPPSSHSFVSYQISQHSTFPKYRIDLQDVVFYPSEPVISPVLGRVCSADTWAIVASNLLSAYNNSISTKKYTTPDTLETEPFYCQERDLLFLSTCVRTPDNSFKLSSSNLLCPACKGGDMGAGKAKRAKAAPLKPCQACGPVLAFQRILHPKKDYSVASRRGPCAHLSTKMPFLNFCIVDRTSVPPLSSTVQANCPAEYAYHPVAVRLRQELRTANIIQTKKAKILDEILLMTLAGLADPTISAEDAAEYFEDV</sequence>
<evidence type="ECO:0000313" key="1">
    <source>
        <dbReference type="EMBL" id="KAI9634562.1"/>
    </source>
</evidence>
<accession>A0AA38H529</accession>
<keyword evidence="2" id="KW-1185">Reference proteome</keyword>
<dbReference type="AlphaFoldDB" id="A0AA38H529"/>
<dbReference type="Proteomes" id="UP001164286">
    <property type="component" value="Unassembled WGS sequence"/>
</dbReference>
<dbReference type="GeneID" id="77726598"/>
<name>A0AA38H529_9TREE</name>
<proteinExistence type="predicted"/>
<dbReference type="RefSeq" id="XP_052944339.1">
    <property type="nucleotide sequence ID" value="XM_053087393.1"/>
</dbReference>
<dbReference type="EMBL" id="JAKWFO010000006">
    <property type="protein sequence ID" value="KAI9634562.1"/>
    <property type="molecule type" value="Genomic_DNA"/>
</dbReference>
<organism evidence="1 2">
    <name type="scientific">Dioszegia hungarica</name>
    <dbReference type="NCBI Taxonomy" id="4972"/>
    <lineage>
        <taxon>Eukaryota</taxon>
        <taxon>Fungi</taxon>
        <taxon>Dikarya</taxon>
        <taxon>Basidiomycota</taxon>
        <taxon>Agaricomycotina</taxon>
        <taxon>Tremellomycetes</taxon>
        <taxon>Tremellales</taxon>
        <taxon>Bulleribasidiaceae</taxon>
        <taxon>Dioszegia</taxon>
    </lineage>
</organism>
<reference evidence="1" key="1">
    <citation type="journal article" date="2022" name="G3 (Bethesda)">
        <title>High quality genome of the basidiomycete yeast Dioszegia hungarica PDD-24b-2 isolated from cloud water.</title>
        <authorList>
            <person name="Jarrige D."/>
            <person name="Haridas S."/>
            <person name="Bleykasten-Grosshans C."/>
            <person name="Joly M."/>
            <person name="Nadalig T."/>
            <person name="Sancelme M."/>
            <person name="Vuilleumier S."/>
            <person name="Grigoriev I.V."/>
            <person name="Amato P."/>
            <person name="Bringel F."/>
        </authorList>
    </citation>
    <scope>NUCLEOTIDE SEQUENCE</scope>
    <source>
        <strain evidence="1">PDD-24b-2</strain>
    </source>
</reference>
<comment type="caution">
    <text evidence="1">The sequence shown here is derived from an EMBL/GenBank/DDBJ whole genome shotgun (WGS) entry which is preliminary data.</text>
</comment>
<protein>
    <submittedName>
        <fullName evidence="1">Uncharacterized protein</fullName>
    </submittedName>
</protein>
<evidence type="ECO:0000313" key="2">
    <source>
        <dbReference type="Proteomes" id="UP001164286"/>
    </source>
</evidence>
<gene>
    <name evidence="1" type="ORF">MKK02DRAFT_27762</name>
</gene>